<accession>A0A644TY43</accession>
<proteinExistence type="predicted"/>
<organism evidence="1">
    <name type="scientific">bioreactor metagenome</name>
    <dbReference type="NCBI Taxonomy" id="1076179"/>
    <lineage>
        <taxon>unclassified sequences</taxon>
        <taxon>metagenomes</taxon>
        <taxon>ecological metagenomes</taxon>
    </lineage>
</organism>
<dbReference type="AlphaFoldDB" id="A0A644TY43"/>
<name>A0A644TY43_9ZZZZ</name>
<comment type="caution">
    <text evidence="1">The sequence shown here is derived from an EMBL/GenBank/DDBJ whole genome shotgun (WGS) entry which is preliminary data.</text>
</comment>
<protein>
    <submittedName>
        <fullName evidence="1">Uncharacterized protein</fullName>
    </submittedName>
</protein>
<reference evidence="1" key="1">
    <citation type="submission" date="2019-08" db="EMBL/GenBank/DDBJ databases">
        <authorList>
            <person name="Kucharzyk K."/>
            <person name="Murdoch R.W."/>
            <person name="Higgins S."/>
            <person name="Loffler F."/>
        </authorList>
    </citation>
    <scope>NUCLEOTIDE SEQUENCE</scope>
</reference>
<dbReference type="EMBL" id="VSSQ01000062">
    <property type="protein sequence ID" value="MPL71868.1"/>
    <property type="molecule type" value="Genomic_DNA"/>
</dbReference>
<gene>
    <name evidence="1" type="ORF">SDC9_17647</name>
</gene>
<sequence length="93" mass="10614">MKHTREQIAEKVIQQAKAAYPDAGIITQDSPIVDMGDTWEDDEFIDSLWREYPEILKEVERRHEPSFGHKVIFGKPGTIAACIDLIYNSPANK</sequence>
<evidence type="ECO:0000313" key="1">
    <source>
        <dbReference type="EMBL" id="MPL71868.1"/>
    </source>
</evidence>